<feature type="chain" id="PRO_5011792949" evidence="1">
    <location>
        <begin position="21"/>
        <end position="148"/>
    </location>
</feature>
<protein>
    <submittedName>
        <fullName evidence="2">Uncharacterized protein</fullName>
    </submittedName>
</protein>
<dbReference type="InterPro" id="IPR020349">
    <property type="entry name" value="Uncharacterised_14.7kDa"/>
</dbReference>
<evidence type="ECO:0000313" key="3">
    <source>
        <dbReference type="Proteomes" id="UP000199382"/>
    </source>
</evidence>
<dbReference type="AlphaFoldDB" id="A0A1G8J589"/>
<dbReference type="OrthoDB" id="7859048at2"/>
<evidence type="ECO:0000256" key="1">
    <source>
        <dbReference type="SAM" id="SignalP"/>
    </source>
</evidence>
<proteinExistence type="predicted"/>
<keyword evidence="3" id="KW-1185">Reference proteome</keyword>
<sequence>MKILALTAMGISMAASGATAQELRPAPGYFVDAMVSITTAENIATACPNLTFNAVAASDATAEVMEKLAADGFDAENLEGTMADPGDAVRGKQATFREKHKLAKDETDFIRVCMAGFAEIKESTQVGSFLAEITGEGAVDPTKDGQGG</sequence>
<keyword evidence="1" id="KW-0732">Signal</keyword>
<dbReference type="Proteomes" id="UP000199382">
    <property type="component" value="Unassembled WGS sequence"/>
</dbReference>
<evidence type="ECO:0000313" key="2">
    <source>
        <dbReference type="EMBL" id="SDI26193.1"/>
    </source>
</evidence>
<accession>A0A1G8J589</accession>
<dbReference type="Pfam" id="PF17267">
    <property type="entry name" value="DUF5333"/>
    <property type="match status" value="1"/>
</dbReference>
<organism evidence="2 3">
    <name type="scientific">Aliiruegeria lutimaris</name>
    <dbReference type="NCBI Taxonomy" id="571298"/>
    <lineage>
        <taxon>Bacteria</taxon>
        <taxon>Pseudomonadati</taxon>
        <taxon>Pseudomonadota</taxon>
        <taxon>Alphaproteobacteria</taxon>
        <taxon>Rhodobacterales</taxon>
        <taxon>Roseobacteraceae</taxon>
        <taxon>Aliiruegeria</taxon>
    </lineage>
</organism>
<feature type="signal peptide" evidence="1">
    <location>
        <begin position="1"/>
        <end position="20"/>
    </location>
</feature>
<dbReference type="RefSeq" id="WP_093147672.1">
    <property type="nucleotide sequence ID" value="NZ_FNEK01000001.1"/>
</dbReference>
<dbReference type="EMBL" id="FNEK01000001">
    <property type="protein sequence ID" value="SDI26193.1"/>
    <property type="molecule type" value="Genomic_DNA"/>
</dbReference>
<reference evidence="2 3" key="1">
    <citation type="submission" date="2016-10" db="EMBL/GenBank/DDBJ databases">
        <authorList>
            <person name="de Groot N.N."/>
        </authorList>
    </citation>
    <scope>NUCLEOTIDE SEQUENCE [LARGE SCALE GENOMIC DNA]</scope>
    <source>
        <strain evidence="2 3">DSM 25294</strain>
    </source>
</reference>
<name>A0A1G8J589_9RHOB</name>
<gene>
    <name evidence="2" type="ORF">SAMN04488026_1001220</name>
</gene>
<dbReference type="STRING" id="571298.SAMN04488026_1001220"/>